<dbReference type="GO" id="GO:0019441">
    <property type="term" value="P:L-tryptophan catabolic process to kynurenine"/>
    <property type="evidence" value="ECO:0007669"/>
    <property type="project" value="InterPro"/>
</dbReference>
<accession>A0A381P0I2</accession>
<dbReference type="PANTHER" id="PTHR10138">
    <property type="entry name" value="TRYPTOPHAN 2,3-DIOXYGENASE"/>
    <property type="match status" value="1"/>
</dbReference>
<reference evidence="1" key="1">
    <citation type="submission" date="2018-05" db="EMBL/GenBank/DDBJ databases">
        <authorList>
            <person name="Lanie J.A."/>
            <person name="Ng W.-L."/>
            <person name="Kazmierczak K.M."/>
            <person name="Andrzejewski T.M."/>
            <person name="Davidsen T.M."/>
            <person name="Wayne K.J."/>
            <person name="Tettelin H."/>
            <person name="Glass J.I."/>
            <person name="Rusch D."/>
            <person name="Podicherti R."/>
            <person name="Tsui H.-C.T."/>
            <person name="Winkler M.E."/>
        </authorList>
    </citation>
    <scope>NUCLEOTIDE SEQUENCE</scope>
</reference>
<dbReference type="EMBL" id="UINC01000743">
    <property type="protein sequence ID" value="SUZ60426.1"/>
    <property type="molecule type" value="Genomic_DNA"/>
</dbReference>
<gene>
    <name evidence="1" type="ORF">METZ01_LOCUS13280</name>
</gene>
<organism evidence="1">
    <name type="scientific">marine metagenome</name>
    <dbReference type="NCBI Taxonomy" id="408172"/>
    <lineage>
        <taxon>unclassified sequences</taxon>
        <taxon>metagenomes</taxon>
        <taxon>ecological metagenomes</taxon>
    </lineage>
</organism>
<dbReference type="HAMAP" id="MF_01972">
    <property type="entry name" value="T23O"/>
    <property type="match status" value="1"/>
</dbReference>
<evidence type="ECO:0000313" key="1">
    <source>
        <dbReference type="EMBL" id="SUZ60426.1"/>
    </source>
</evidence>
<dbReference type="Pfam" id="PF03301">
    <property type="entry name" value="Trp_dioxygenase"/>
    <property type="match status" value="1"/>
</dbReference>
<dbReference type="PANTHER" id="PTHR10138:SF0">
    <property type="entry name" value="TRYPTOPHAN 2,3-DIOXYGENASE"/>
    <property type="match status" value="1"/>
</dbReference>
<name>A0A381P0I2_9ZZZZ</name>
<sequence length="287" mass="32826">MGTDASRAEVVEGTGGSPLVDFAATSNPYIDYQSVDLLLSLQHPRSEAYDEMCFFIMGQVKELLFKLLHFELHNARHLIREGSADDALTVLDRSREVARLLTSAWDVVTTISAEGFNQFRDHLDQASGQLSFMYRHVEFILGNKDRRLASAHRNVPHVWPYMEEALETPSLYDEVIALLSHRGYEVSGEALDRDWSEPYQPQESVEQAWFDIYCRRGTDDDLYRLGEALIALDDQMAQYRWRHFVLVSRIIGHKPGTGGSDGVGWLQQTTGHRYFPELWTVRTRLGT</sequence>
<proteinExistence type="inferred from homology"/>
<dbReference type="GO" id="GO:0020037">
    <property type="term" value="F:heme binding"/>
    <property type="evidence" value="ECO:0007669"/>
    <property type="project" value="InterPro"/>
</dbReference>
<protein>
    <recommendedName>
        <fullName evidence="2">Tryptophan 2,3-dioxygenase</fullName>
    </recommendedName>
</protein>
<dbReference type="GO" id="GO:0019442">
    <property type="term" value="P:L-tryptophan catabolic process to acetyl-CoA"/>
    <property type="evidence" value="ECO:0007669"/>
    <property type="project" value="TreeGrafter"/>
</dbReference>
<evidence type="ECO:0008006" key="2">
    <source>
        <dbReference type="Google" id="ProtNLM"/>
    </source>
</evidence>
<dbReference type="GO" id="GO:0004833">
    <property type="term" value="F:L-tryptophan 2,3-dioxygenase activity"/>
    <property type="evidence" value="ECO:0007669"/>
    <property type="project" value="InterPro"/>
</dbReference>
<dbReference type="Gene3D" id="1.20.58.480">
    <property type="match status" value="1"/>
</dbReference>
<dbReference type="AlphaFoldDB" id="A0A381P0I2"/>
<dbReference type="GO" id="GO:0046872">
    <property type="term" value="F:metal ion binding"/>
    <property type="evidence" value="ECO:0007669"/>
    <property type="project" value="InterPro"/>
</dbReference>
<dbReference type="SUPFAM" id="SSF140959">
    <property type="entry name" value="Indolic compounds 2,3-dioxygenase-like"/>
    <property type="match status" value="1"/>
</dbReference>
<dbReference type="InterPro" id="IPR004981">
    <property type="entry name" value="Trp_2_3_dOase"/>
</dbReference>
<dbReference type="InterPro" id="IPR037217">
    <property type="entry name" value="Trp/Indoleamine_2_3_dOase-like"/>
</dbReference>